<dbReference type="Proteomes" id="UP000321353">
    <property type="component" value="Chromosome"/>
</dbReference>
<feature type="domain" description="Multidrug resistance protein MdtA-like barrel-sandwich hybrid" evidence="3">
    <location>
        <begin position="87"/>
        <end position="228"/>
    </location>
</feature>
<dbReference type="Pfam" id="PF25917">
    <property type="entry name" value="BSH_RND"/>
    <property type="match status" value="1"/>
</dbReference>
<gene>
    <name evidence="4" type="primary">mdtA_6</name>
    <name evidence="4" type="ORF">Mal15_45130</name>
</gene>
<comment type="similarity">
    <text evidence="1">Belongs to the membrane fusion protein (MFP) (TC 8.A.1) family.</text>
</comment>
<dbReference type="RefSeq" id="WP_147869687.1">
    <property type="nucleotide sequence ID" value="NZ_CP036264.1"/>
</dbReference>
<dbReference type="PANTHER" id="PTHR30469:SF12">
    <property type="entry name" value="MULTIDRUG RESISTANCE PROTEIN MDTA"/>
    <property type="match status" value="1"/>
</dbReference>
<dbReference type="InterPro" id="IPR058625">
    <property type="entry name" value="MdtA-like_BSH"/>
</dbReference>
<dbReference type="PANTHER" id="PTHR30469">
    <property type="entry name" value="MULTIDRUG RESISTANCE PROTEIN MDTA"/>
    <property type="match status" value="1"/>
</dbReference>
<sequence>MANNDTPQRQTLWRLLRVAGNALACFLILGASAAAIVVINRTEPTAQQISATRKSAALVETISVRRGTFRPRLSVLGTVEPAQDIVLSPRVSGPVIELSPRFVPGGMVHAGDLLLRIDPADFENALSIRKSELEQAKASLEIEQGRQSLAEKELSLLEGTIGDANRSLVLREPQIASIRAEFSAAQAAVERAELDLQRTSVAAPFDAQILSRSVNVGSQVSPGDELARLVGIGEYWVMAAVPVRSLPWVQFPGPVDQEGAGGSKGSAVRLRNPGAWPPGAERLGQVARMIGTLDQQTRLARVLVTVPDPLGESDQAPPLILDTLIETEIEGKPIEDVVRLDRKYIRDSDTVWVMKDDVLEIRETEIVFRDAEYAYIRQGLADGEEVVVTTLATVADGIGLRKIDDASDPAAGSDEELIQ</sequence>
<dbReference type="EMBL" id="CP036264">
    <property type="protein sequence ID" value="QEG00443.1"/>
    <property type="molecule type" value="Genomic_DNA"/>
</dbReference>
<evidence type="ECO:0000313" key="4">
    <source>
        <dbReference type="EMBL" id="QEG00443.1"/>
    </source>
</evidence>
<dbReference type="AlphaFoldDB" id="A0A5B9MGN6"/>
<name>A0A5B9MGN6_9BACT</name>
<reference evidence="4 5" key="1">
    <citation type="submission" date="2019-02" db="EMBL/GenBank/DDBJ databases">
        <title>Planctomycetal bacteria perform biofilm scaping via a novel small molecule.</title>
        <authorList>
            <person name="Jeske O."/>
            <person name="Boedeker C."/>
            <person name="Wiegand S."/>
            <person name="Breitling P."/>
            <person name="Kallscheuer N."/>
            <person name="Jogler M."/>
            <person name="Rohde M."/>
            <person name="Petersen J."/>
            <person name="Medema M.H."/>
            <person name="Surup F."/>
            <person name="Jogler C."/>
        </authorList>
    </citation>
    <scope>NUCLEOTIDE SEQUENCE [LARGE SCALE GENOMIC DNA]</scope>
    <source>
        <strain evidence="4 5">Mal15</strain>
    </source>
</reference>
<proteinExistence type="inferred from homology"/>
<dbReference type="KEGG" id="smam:Mal15_45130"/>
<keyword evidence="2" id="KW-1133">Transmembrane helix</keyword>
<keyword evidence="2" id="KW-0472">Membrane</keyword>
<dbReference type="Gene3D" id="2.40.30.170">
    <property type="match status" value="1"/>
</dbReference>
<dbReference type="Gene3D" id="2.40.50.100">
    <property type="match status" value="1"/>
</dbReference>
<dbReference type="Gene3D" id="1.10.287.470">
    <property type="entry name" value="Helix hairpin bin"/>
    <property type="match status" value="1"/>
</dbReference>
<evidence type="ECO:0000313" key="5">
    <source>
        <dbReference type="Proteomes" id="UP000321353"/>
    </source>
</evidence>
<dbReference type="NCBIfam" id="TIGR01730">
    <property type="entry name" value="RND_mfp"/>
    <property type="match status" value="1"/>
</dbReference>
<dbReference type="SUPFAM" id="SSF111369">
    <property type="entry name" value="HlyD-like secretion proteins"/>
    <property type="match status" value="1"/>
</dbReference>
<dbReference type="InterPro" id="IPR006143">
    <property type="entry name" value="RND_pump_MFP"/>
</dbReference>
<protein>
    <submittedName>
        <fullName evidence="4">Multidrug resistance protein MdtA</fullName>
    </submittedName>
</protein>
<dbReference type="Gene3D" id="2.40.420.20">
    <property type="match status" value="1"/>
</dbReference>
<evidence type="ECO:0000256" key="1">
    <source>
        <dbReference type="ARBA" id="ARBA00009477"/>
    </source>
</evidence>
<evidence type="ECO:0000259" key="3">
    <source>
        <dbReference type="Pfam" id="PF25917"/>
    </source>
</evidence>
<feature type="transmembrane region" description="Helical" evidence="2">
    <location>
        <begin position="18"/>
        <end position="39"/>
    </location>
</feature>
<organism evidence="4 5">
    <name type="scientific">Stieleria maiorica</name>
    <dbReference type="NCBI Taxonomy" id="2795974"/>
    <lineage>
        <taxon>Bacteria</taxon>
        <taxon>Pseudomonadati</taxon>
        <taxon>Planctomycetota</taxon>
        <taxon>Planctomycetia</taxon>
        <taxon>Pirellulales</taxon>
        <taxon>Pirellulaceae</taxon>
        <taxon>Stieleria</taxon>
    </lineage>
</organism>
<dbReference type="GO" id="GO:1990281">
    <property type="term" value="C:efflux pump complex"/>
    <property type="evidence" value="ECO:0007669"/>
    <property type="project" value="TreeGrafter"/>
</dbReference>
<dbReference type="GO" id="GO:0015562">
    <property type="term" value="F:efflux transmembrane transporter activity"/>
    <property type="evidence" value="ECO:0007669"/>
    <property type="project" value="TreeGrafter"/>
</dbReference>
<keyword evidence="2" id="KW-0812">Transmembrane</keyword>
<keyword evidence="5" id="KW-1185">Reference proteome</keyword>
<evidence type="ECO:0000256" key="2">
    <source>
        <dbReference type="SAM" id="Phobius"/>
    </source>
</evidence>
<accession>A0A5B9MGN6</accession>